<dbReference type="RefSeq" id="WP_336544479.1">
    <property type="nucleotide sequence ID" value="NZ_JBBBDM010000001.1"/>
</dbReference>
<dbReference type="EMBL" id="JBBBDM010000001">
    <property type="protein sequence ID" value="MEI5686121.1"/>
    <property type="molecule type" value="Genomic_DNA"/>
</dbReference>
<gene>
    <name evidence="4" type="ORF">V8201_03405</name>
</gene>
<dbReference type="PANTHER" id="PTHR21600">
    <property type="entry name" value="MITOCHONDRIAL RNA PSEUDOURIDINE SYNTHASE"/>
    <property type="match status" value="1"/>
</dbReference>
<comment type="caution">
    <text evidence="4">The sequence shown here is derived from an EMBL/GenBank/DDBJ whole genome shotgun (WGS) entry which is preliminary data.</text>
</comment>
<dbReference type="CDD" id="cd02869">
    <property type="entry name" value="PseudoU_synth_RluA_like"/>
    <property type="match status" value="1"/>
</dbReference>
<dbReference type="InterPro" id="IPR050188">
    <property type="entry name" value="RluA_PseudoU_synthase"/>
</dbReference>
<protein>
    <submittedName>
        <fullName evidence="4">RNA pseudouridine synthase</fullName>
    </submittedName>
</protein>
<comment type="similarity">
    <text evidence="1">Belongs to the pseudouridine synthase RluA family.</text>
</comment>
<evidence type="ECO:0000256" key="2">
    <source>
        <dbReference type="ARBA" id="ARBA00023235"/>
    </source>
</evidence>
<feature type="domain" description="Pseudouridine synthase RsuA/RluA-like" evidence="3">
    <location>
        <begin position="14"/>
        <end position="161"/>
    </location>
</feature>
<proteinExistence type="inferred from homology"/>
<reference evidence="4 5" key="1">
    <citation type="journal article" date="2013" name="Int. J. Syst. Evol. Microbiol.">
        <title>Sphingomonas kyungheensis sp. nov., a bacterium with ginsenoside-converting activity isolated from soil of a ginseng field.</title>
        <authorList>
            <person name="Son H.M."/>
            <person name="Yang J.E."/>
            <person name="Park Y."/>
            <person name="Han C.K."/>
            <person name="Kim S.G."/>
            <person name="Kook M."/>
            <person name="Yi T.H."/>
        </authorList>
    </citation>
    <scope>NUCLEOTIDE SEQUENCE [LARGE SCALE GENOMIC DNA]</scope>
    <source>
        <strain evidence="4 5">LMG 26582</strain>
    </source>
</reference>
<dbReference type="Pfam" id="PF00849">
    <property type="entry name" value="PseudoU_synth_2"/>
    <property type="match status" value="1"/>
</dbReference>
<dbReference type="PANTHER" id="PTHR21600:SF44">
    <property type="entry name" value="RIBOSOMAL LARGE SUBUNIT PSEUDOURIDINE SYNTHASE D"/>
    <property type="match status" value="1"/>
</dbReference>
<keyword evidence="5" id="KW-1185">Reference proteome</keyword>
<dbReference type="SUPFAM" id="SSF55120">
    <property type="entry name" value="Pseudouridine synthase"/>
    <property type="match status" value="1"/>
</dbReference>
<dbReference type="PROSITE" id="PS01129">
    <property type="entry name" value="PSI_RLU"/>
    <property type="match status" value="1"/>
</dbReference>
<dbReference type="Proteomes" id="UP001367771">
    <property type="component" value="Unassembled WGS sequence"/>
</dbReference>
<dbReference type="InterPro" id="IPR006224">
    <property type="entry name" value="PsdUridine_synth_RluA-like_CS"/>
</dbReference>
<dbReference type="InterPro" id="IPR020103">
    <property type="entry name" value="PsdUridine_synth_cat_dom_sf"/>
</dbReference>
<dbReference type="Gene3D" id="3.30.2350.10">
    <property type="entry name" value="Pseudouridine synthase"/>
    <property type="match status" value="1"/>
</dbReference>
<keyword evidence="2" id="KW-0413">Isomerase</keyword>
<organism evidence="4 5">
    <name type="scientific">Sphingomonas kyungheensis</name>
    <dbReference type="NCBI Taxonomy" id="1069987"/>
    <lineage>
        <taxon>Bacteria</taxon>
        <taxon>Pseudomonadati</taxon>
        <taxon>Pseudomonadota</taxon>
        <taxon>Alphaproteobacteria</taxon>
        <taxon>Sphingomonadales</taxon>
        <taxon>Sphingomonadaceae</taxon>
        <taxon>Sphingomonas</taxon>
    </lineage>
</organism>
<evidence type="ECO:0000313" key="4">
    <source>
        <dbReference type="EMBL" id="MEI5686121.1"/>
    </source>
</evidence>
<sequence>MHGDRVLFIDGEALVIDKPAGLPVDKPRDGSLSLENHLDSLKFGFQRWPTPVHRLDRDTSGCLLLSRNPKAQARFQQAFERGAVEKRYLAILAGVPAAREGVIDLALGKVSTRETGWRIVADPDGKAARTAWRLIAERDGRALVEFRPATGRTHQIRVHAATGLGLPVIGDPVYGAGERGGMMLHAAALTVPREGKEPIAAEAPLPERFGVWPELAPAPPAA</sequence>
<evidence type="ECO:0000313" key="5">
    <source>
        <dbReference type="Proteomes" id="UP001367771"/>
    </source>
</evidence>
<dbReference type="InterPro" id="IPR006145">
    <property type="entry name" value="PsdUridine_synth_RsuA/RluA"/>
</dbReference>
<accession>A0ABU8GZ42</accession>
<evidence type="ECO:0000256" key="1">
    <source>
        <dbReference type="ARBA" id="ARBA00010876"/>
    </source>
</evidence>
<name>A0ABU8GZ42_9SPHN</name>
<evidence type="ECO:0000259" key="3">
    <source>
        <dbReference type="Pfam" id="PF00849"/>
    </source>
</evidence>